<accession>A0A6A6Z1J2</accession>
<keyword evidence="1" id="KW-0472">Membrane</keyword>
<dbReference type="PANTHER" id="PTHR37544:SF3">
    <property type="entry name" value="SPRAY"/>
    <property type="match status" value="1"/>
</dbReference>
<dbReference type="Pfam" id="PF11915">
    <property type="entry name" value="DUF3433"/>
    <property type="match status" value="1"/>
</dbReference>
<evidence type="ECO:0000256" key="1">
    <source>
        <dbReference type="SAM" id="Phobius"/>
    </source>
</evidence>
<protein>
    <submittedName>
        <fullName evidence="2 4">Uncharacterized protein</fullName>
    </submittedName>
</protein>
<dbReference type="InterPro" id="IPR021840">
    <property type="entry name" value="DUF3433"/>
</dbReference>
<proteinExistence type="predicted"/>
<organism evidence="2">
    <name type="scientific">Mytilinidion resinicola</name>
    <dbReference type="NCBI Taxonomy" id="574789"/>
    <lineage>
        <taxon>Eukaryota</taxon>
        <taxon>Fungi</taxon>
        <taxon>Dikarya</taxon>
        <taxon>Ascomycota</taxon>
        <taxon>Pezizomycotina</taxon>
        <taxon>Dothideomycetes</taxon>
        <taxon>Pleosporomycetidae</taxon>
        <taxon>Mytilinidiales</taxon>
        <taxon>Mytilinidiaceae</taxon>
        <taxon>Mytilinidion</taxon>
    </lineage>
</organism>
<gene>
    <name evidence="2 4" type="ORF">BDZ99DRAFT_554486</name>
</gene>
<keyword evidence="3" id="KW-1185">Reference proteome</keyword>
<name>A0A6A6Z1J2_9PEZI</name>
<feature type="transmembrane region" description="Helical" evidence="1">
    <location>
        <begin position="108"/>
        <end position="129"/>
    </location>
</feature>
<dbReference type="AlphaFoldDB" id="A0A6A6Z1J2"/>
<evidence type="ECO:0000313" key="2">
    <source>
        <dbReference type="EMBL" id="KAF2814154.1"/>
    </source>
</evidence>
<reference evidence="4" key="3">
    <citation type="submission" date="2025-04" db="UniProtKB">
        <authorList>
            <consortium name="RefSeq"/>
        </authorList>
    </citation>
    <scope>IDENTIFICATION</scope>
    <source>
        <strain evidence="4">CBS 304.34</strain>
    </source>
</reference>
<feature type="transmembrane region" description="Helical" evidence="1">
    <location>
        <begin position="663"/>
        <end position="685"/>
    </location>
</feature>
<evidence type="ECO:0000313" key="3">
    <source>
        <dbReference type="Proteomes" id="UP000504636"/>
    </source>
</evidence>
<reference evidence="4" key="2">
    <citation type="submission" date="2020-04" db="EMBL/GenBank/DDBJ databases">
        <authorList>
            <consortium name="NCBI Genome Project"/>
        </authorList>
    </citation>
    <scope>NUCLEOTIDE SEQUENCE</scope>
    <source>
        <strain evidence="4">CBS 304.34</strain>
    </source>
</reference>
<dbReference type="EMBL" id="MU003695">
    <property type="protein sequence ID" value="KAF2814154.1"/>
    <property type="molecule type" value="Genomic_DNA"/>
</dbReference>
<dbReference type="Proteomes" id="UP000504636">
    <property type="component" value="Unplaced"/>
</dbReference>
<dbReference type="GeneID" id="54468020"/>
<reference evidence="2 4" key="1">
    <citation type="journal article" date="2020" name="Stud. Mycol.">
        <title>101 Dothideomycetes genomes: a test case for predicting lifestyles and emergence of pathogens.</title>
        <authorList>
            <person name="Haridas S."/>
            <person name="Albert R."/>
            <person name="Binder M."/>
            <person name="Bloem J."/>
            <person name="Labutti K."/>
            <person name="Salamov A."/>
            <person name="Andreopoulos B."/>
            <person name="Baker S."/>
            <person name="Barry K."/>
            <person name="Bills G."/>
            <person name="Bluhm B."/>
            <person name="Cannon C."/>
            <person name="Castanera R."/>
            <person name="Culley D."/>
            <person name="Daum C."/>
            <person name="Ezra D."/>
            <person name="Gonzalez J."/>
            <person name="Henrissat B."/>
            <person name="Kuo A."/>
            <person name="Liang C."/>
            <person name="Lipzen A."/>
            <person name="Lutzoni F."/>
            <person name="Magnuson J."/>
            <person name="Mondo S."/>
            <person name="Nolan M."/>
            <person name="Ohm R."/>
            <person name="Pangilinan J."/>
            <person name="Park H.-J."/>
            <person name="Ramirez L."/>
            <person name="Alfaro M."/>
            <person name="Sun H."/>
            <person name="Tritt A."/>
            <person name="Yoshinaga Y."/>
            <person name="Zwiers L.-H."/>
            <person name="Turgeon B."/>
            <person name="Goodwin S."/>
            <person name="Spatafora J."/>
            <person name="Crous P."/>
            <person name="Grigoriev I."/>
        </authorList>
    </citation>
    <scope>NUCLEOTIDE SEQUENCE</scope>
    <source>
        <strain evidence="2 4">CBS 304.34</strain>
    </source>
</reference>
<feature type="transmembrane region" description="Helical" evidence="1">
    <location>
        <begin position="157"/>
        <end position="175"/>
    </location>
</feature>
<keyword evidence="1" id="KW-1133">Transmembrane helix</keyword>
<keyword evidence="1" id="KW-0812">Transmembrane</keyword>
<evidence type="ECO:0000313" key="4">
    <source>
        <dbReference type="RefSeq" id="XP_033581118.1"/>
    </source>
</evidence>
<dbReference type="PANTHER" id="PTHR37544">
    <property type="entry name" value="SPRAY-RELATED"/>
    <property type="match status" value="1"/>
</dbReference>
<dbReference type="RefSeq" id="XP_033581118.1">
    <property type="nucleotide sequence ID" value="XM_033727127.1"/>
</dbReference>
<sequence length="767" mass="85497">MRDIFTSDCPSYWAFLLDEALTETTWAQKRSNTIEAAAMAIQGSEAANCFEGLDRVPVRQVEAASVQQYRCLGGHLNCLKRQRLARGLGLSEAEYDGEDWRPPSLCRWIGALLVLFQVSIIAGLAAIYATSQGKGLYESALAYKTDIKLGNYRFGSLAPSSIVPTLIAFFVKLWWQLIDDTFRGLTPFLALLQRPQNPSDAATLSYASTPTLWITVRAARKKHWILFLVTFDAFTAEAFTPLFQSYAGTASSSRTLAWPDITPHLFGGAGYQSSWLFSALSQCSYNSSSPAFSKNGWSFPIMDLRNITASVATIGGINSTDQRQMQGPALDITYNTKALSGRMECSPIPDTNQWMSTRNLTDPATWDVSSNPKGLVVGYELSSLIRLNYFVSYTGQPTTSNFAVGQWLPFGYGTEEADFLSTNFTVLWMNASHPSSYHDTTDGPTRLIFAEKPQIAALNFMTILEAANASKTVSVSDGSVQGYKLLDDPRNATEAWAEFDTQYANESAYRQPTGLPQYNNTVRCLRLSGPRQLRPSISDGHWSSRRRLQEGVFFILSVIYIITQWLRRTPGIPTKLRSLRRRESPSVEILQSHHIPRNIFDPYRATSSQQTSRPVPRNPLIETGTARLARRASASISIGAPEASNNISATLSIRTELLVISPFSVFFSVSILAMLVISTLIVYLWNGYFKMLPRDVDSPASVFGYVYASEKLQEWARQREESQGLNHRPNSWLKWKRARSAGPRTLDSDHDVSLHMGNFTGRDGTNR</sequence>
<dbReference type="OrthoDB" id="3248909at2759"/>